<sequence>MRVRGRCPSCGTDRLLPGRDTDGTPICRDCAGIVRDFFCDRCGFEGLLLGGRLCEHCTLADTLAHLLDDGTGRVAPAFLPLVKTLLEMDRPSEYATPQHASPPVPRADPERPRPQIRGAPPPVRRCDRISAKND</sequence>
<feature type="region of interest" description="Disordered" evidence="1">
    <location>
        <begin position="90"/>
        <end position="134"/>
    </location>
</feature>
<feature type="compositionally biased region" description="Basic and acidic residues" evidence="1">
    <location>
        <begin position="124"/>
        <end position="134"/>
    </location>
</feature>
<dbReference type="EMBL" id="KB405094">
    <property type="protein sequence ID" value="EMF52715.1"/>
    <property type="molecule type" value="Genomic_DNA"/>
</dbReference>
<reference evidence="3" key="1">
    <citation type="journal article" date="2013" name="Genome Announc.">
        <title>Draft Genome Sequence of Streptomyces bottropensis ATCC 25435, a Bottromycin-Producing Actinomycete.</title>
        <authorList>
            <person name="Zhang H."/>
            <person name="Zhou W."/>
            <person name="Zhuang Y."/>
            <person name="Liang X."/>
            <person name="Liu T."/>
        </authorList>
    </citation>
    <scope>NUCLEOTIDE SEQUENCE [LARGE SCALE GENOMIC DNA]</scope>
    <source>
        <strain evidence="3">ATCC 25435</strain>
    </source>
</reference>
<protein>
    <submittedName>
        <fullName evidence="2">Uncharacterized protein</fullName>
    </submittedName>
</protein>
<evidence type="ECO:0000313" key="2">
    <source>
        <dbReference type="EMBL" id="EMF52715.1"/>
    </source>
</evidence>
<organism evidence="2 3">
    <name type="scientific">Streptomyces bottropensis ATCC 25435</name>
    <dbReference type="NCBI Taxonomy" id="1054862"/>
    <lineage>
        <taxon>Bacteria</taxon>
        <taxon>Bacillati</taxon>
        <taxon>Actinomycetota</taxon>
        <taxon>Actinomycetes</taxon>
        <taxon>Kitasatosporales</taxon>
        <taxon>Streptomycetaceae</taxon>
        <taxon>Streptomyces</taxon>
    </lineage>
</organism>
<evidence type="ECO:0000313" key="3">
    <source>
        <dbReference type="Proteomes" id="UP000030760"/>
    </source>
</evidence>
<name>M3FII4_9ACTN</name>
<gene>
    <name evidence="2" type="ORF">SBD_5791</name>
</gene>
<dbReference type="Proteomes" id="UP000030760">
    <property type="component" value="Unassembled WGS sequence"/>
</dbReference>
<evidence type="ECO:0000256" key="1">
    <source>
        <dbReference type="SAM" id="MobiDB-lite"/>
    </source>
</evidence>
<proteinExistence type="predicted"/>
<dbReference type="AlphaFoldDB" id="M3FII4"/>
<accession>M3FII4</accession>